<protein>
    <submittedName>
        <fullName evidence="1">Uncharacterized protein</fullName>
    </submittedName>
</protein>
<proteinExistence type="predicted"/>
<gene>
    <name evidence="1" type="ORF">PN451_01175</name>
</gene>
<dbReference type="RefSeq" id="WP_271794557.1">
    <property type="nucleotide sequence ID" value="NZ_JAQMUC010000006.1"/>
</dbReference>
<accession>A0ABT5AB00</accession>
<evidence type="ECO:0000313" key="1">
    <source>
        <dbReference type="EMBL" id="MDB9534469.1"/>
    </source>
</evidence>
<evidence type="ECO:0000313" key="2">
    <source>
        <dbReference type="Proteomes" id="UP001211249"/>
    </source>
</evidence>
<comment type="caution">
    <text evidence="1">The sequence shown here is derived from an EMBL/GenBank/DDBJ whole genome shotgun (WGS) entry which is preliminary data.</text>
</comment>
<name>A0ABT5AB00_9CYAN</name>
<organism evidence="1 2">
    <name type="scientific">Dolichospermum planctonicum CS-1226</name>
    <dbReference type="NCBI Taxonomy" id="3021751"/>
    <lineage>
        <taxon>Bacteria</taxon>
        <taxon>Bacillati</taxon>
        <taxon>Cyanobacteriota</taxon>
        <taxon>Cyanophyceae</taxon>
        <taxon>Nostocales</taxon>
        <taxon>Aphanizomenonaceae</taxon>
        <taxon>Dolichospermum</taxon>
        <taxon>Dolichospermum planctonicum</taxon>
    </lineage>
</organism>
<keyword evidence="2" id="KW-1185">Reference proteome</keyword>
<reference evidence="1 2" key="1">
    <citation type="submission" date="2023-01" db="EMBL/GenBank/DDBJ databases">
        <title>Genomes from the Australian National Cyanobacteria Reference Collection.</title>
        <authorList>
            <person name="Willis A."/>
            <person name="Lee E.M.F."/>
        </authorList>
    </citation>
    <scope>NUCLEOTIDE SEQUENCE [LARGE SCALE GENOMIC DNA]</scope>
    <source>
        <strain evidence="1 2">CS-1226</strain>
    </source>
</reference>
<sequence length="80" mass="9297">MSTYLDLQNYSCECVGISYLLAKRMSNMSLFLLIIVINGQKLWKNFLSCPEGVAKFKNLQVGSEVEEEEFSYLLPIIYYR</sequence>
<dbReference type="EMBL" id="JAQMUC010000006">
    <property type="protein sequence ID" value="MDB9534469.1"/>
    <property type="molecule type" value="Genomic_DNA"/>
</dbReference>
<dbReference type="Proteomes" id="UP001211249">
    <property type="component" value="Unassembled WGS sequence"/>
</dbReference>